<protein>
    <submittedName>
        <fullName evidence="1">D-amino acid dehydrogenase small subunit</fullName>
    </submittedName>
</protein>
<keyword evidence="2" id="KW-1185">Reference proteome</keyword>
<proteinExistence type="predicted"/>
<reference evidence="2" key="1">
    <citation type="submission" date="2014-09" db="EMBL/GenBank/DDBJ databases">
        <authorList>
            <person name="Mudge J."/>
            <person name="Ramaraj T."/>
            <person name="Lindquist I.E."/>
            <person name="Bharti A.K."/>
            <person name="Sundararajan A."/>
            <person name="Cameron C.T."/>
            <person name="Woodward J.E."/>
            <person name="May G.D."/>
            <person name="Brubaker C."/>
            <person name="Broadhvest J."/>
            <person name="Wilkins T.A."/>
        </authorList>
    </citation>
    <scope>NUCLEOTIDE SEQUENCE</scope>
    <source>
        <strain evidence="2">cv. AKA8401</strain>
    </source>
</reference>
<dbReference type="Proteomes" id="UP000032142">
    <property type="component" value="Unassembled WGS sequence"/>
</dbReference>
<sequence length="89" mass="10369">MGNGLKIEKMVQRTNQNGLDFLTRADHMTVSLWQEIAHGRVPTKPKFSPIQKQTILRALSHSKAYKYTLEEEKRRDIQEEARNCSRKAD</sequence>
<dbReference type="EMBL" id="JRRC01463744">
    <property type="protein sequence ID" value="KHG06962.1"/>
    <property type="molecule type" value="Genomic_DNA"/>
</dbReference>
<name>A0A0B0N2Y5_GOSAR</name>
<evidence type="ECO:0000313" key="1">
    <source>
        <dbReference type="EMBL" id="KHG06962.1"/>
    </source>
</evidence>
<dbReference type="AlphaFoldDB" id="A0A0B0N2Y5"/>
<evidence type="ECO:0000313" key="2">
    <source>
        <dbReference type="Proteomes" id="UP000032142"/>
    </source>
</evidence>
<gene>
    <name evidence="1" type="ORF">F383_33614</name>
</gene>
<accession>A0A0B0N2Y5</accession>
<organism evidence="1 2">
    <name type="scientific">Gossypium arboreum</name>
    <name type="common">Tree cotton</name>
    <name type="synonym">Gossypium nanking</name>
    <dbReference type="NCBI Taxonomy" id="29729"/>
    <lineage>
        <taxon>Eukaryota</taxon>
        <taxon>Viridiplantae</taxon>
        <taxon>Streptophyta</taxon>
        <taxon>Embryophyta</taxon>
        <taxon>Tracheophyta</taxon>
        <taxon>Spermatophyta</taxon>
        <taxon>Magnoliopsida</taxon>
        <taxon>eudicotyledons</taxon>
        <taxon>Gunneridae</taxon>
        <taxon>Pentapetalae</taxon>
        <taxon>rosids</taxon>
        <taxon>malvids</taxon>
        <taxon>Malvales</taxon>
        <taxon>Malvaceae</taxon>
        <taxon>Malvoideae</taxon>
        <taxon>Gossypium</taxon>
    </lineage>
</organism>
<comment type="caution">
    <text evidence="1">The sequence shown here is derived from an EMBL/GenBank/DDBJ whole genome shotgun (WGS) entry which is preliminary data.</text>
</comment>